<dbReference type="InterPro" id="IPR001155">
    <property type="entry name" value="OxRdtase_FMN_N"/>
</dbReference>
<dbReference type="Pfam" id="PF00724">
    <property type="entry name" value="Oxidored_FMN"/>
    <property type="match status" value="1"/>
</dbReference>
<feature type="domain" description="NADH:flavin oxidoreductase/NADH oxidase N-terminal" evidence="3">
    <location>
        <begin position="2"/>
        <end position="306"/>
    </location>
</feature>
<organism evidence="4 5">
    <name type="scientific">Hexamita inflata</name>
    <dbReference type="NCBI Taxonomy" id="28002"/>
    <lineage>
        <taxon>Eukaryota</taxon>
        <taxon>Metamonada</taxon>
        <taxon>Diplomonadida</taxon>
        <taxon>Hexamitidae</taxon>
        <taxon>Hexamitinae</taxon>
        <taxon>Hexamita</taxon>
    </lineage>
</organism>
<gene>
    <name evidence="4" type="ORF">HINF_LOCUS15185</name>
</gene>
<keyword evidence="1" id="KW-0285">Flavoprotein</keyword>
<dbReference type="PANTHER" id="PTHR43656:SF2">
    <property type="entry name" value="BINDING OXIDOREDUCTASE, PUTATIVE (AFU_ORTHOLOGUE AFUA_2G08260)-RELATED"/>
    <property type="match status" value="1"/>
</dbReference>
<protein>
    <submittedName>
        <fullName evidence="4">FAD/FMN_dependent oxidoreductase</fullName>
    </submittedName>
</protein>
<dbReference type="InterPro" id="IPR051799">
    <property type="entry name" value="NADH_flavin_oxidoreductase"/>
</dbReference>
<evidence type="ECO:0000256" key="1">
    <source>
        <dbReference type="ARBA" id="ARBA00022630"/>
    </source>
</evidence>
<evidence type="ECO:0000313" key="4">
    <source>
        <dbReference type="EMBL" id="CAL5997313.1"/>
    </source>
</evidence>
<dbReference type="InterPro" id="IPR013785">
    <property type="entry name" value="Aldolase_TIM"/>
</dbReference>
<name>A0ABP1HLT9_9EUKA</name>
<comment type="caution">
    <text evidence="4">The sequence shown here is derived from an EMBL/GenBank/DDBJ whole genome shotgun (WGS) entry which is preliminary data.</text>
</comment>
<evidence type="ECO:0000259" key="3">
    <source>
        <dbReference type="Pfam" id="PF00724"/>
    </source>
</evidence>
<dbReference type="Proteomes" id="UP001642409">
    <property type="component" value="Unassembled WGS sequence"/>
</dbReference>
<dbReference type="Gene3D" id="3.20.20.70">
    <property type="entry name" value="Aldolase class I"/>
    <property type="match status" value="1"/>
</dbReference>
<proteinExistence type="predicted"/>
<keyword evidence="5" id="KW-1185">Reference proteome</keyword>
<dbReference type="PANTHER" id="PTHR43656">
    <property type="entry name" value="BINDING OXIDOREDUCTASE, PUTATIVE (AFU_ORTHOLOGUE AFUA_2G08260)-RELATED"/>
    <property type="match status" value="1"/>
</dbReference>
<reference evidence="4 5" key="1">
    <citation type="submission" date="2024-07" db="EMBL/GenBank/DDBJ databases">
        <authorList>
            <person name="Akdeniz Z."/>
        </authorList>
    </citation>
    <scope>NUCLEOTIDE SEQUENCE [LARGE SCALE GENOMIC DNA]</scope>
</reference>
<sequence length="339" mass="38126">MMFTPVKIANFVCENRSARSPTATGTCSQETGVPEQAFYDFYEKQAAGHPGLMVQEHSFVSWRGHAGHKQLGLHSDEMIQYHKRANDLMRSVNPNIRICCQLAHVGANCDKPDKLVIDTATQEDFDTIIQEFTAAASRALLAGYDCVQIHSGHTYLLSRSISSYYNHRTDSYSHQTFKLLRQVLEGVRTVNIPVGVKLQCDDFINGHTMNARSAVQLLKELKFDFVEVTGGGNENAEYGTLRQGSGKYYYKHVIQLFKEEGVLQMMPVIVSGGFQSVSDAEEALNDGVAMVGFSRKFLRDPMFLVQEKDSKKCVRCNMCIKDLVECREVKCAMHKRDVD</sequence>
<dbReference type="EMBL" id="CAXDID020000036">
    <property type="protein sequence ID" value="CAL5997313.1"/>
    <property type="molecule type" value="Genomic_DNA"/>
</dbReference>
<dbReference type="SUPFAM" id="SSF51395">
    <property type="entry name" value="FMN-linked oxidoreductases"/>
    <property type="match status" value="1"/>
</dbReference>
<accession>A0ABP1HLT9</accession>
<keyword evidence="2" id="KW-0560">Oxidoreductase</keyword>
<evidence type="ECO:0000313" key="5">
    <source>
        <dbReference type="Proteomes" id="UP001642409"/>
    </source>
</evidence>
<evidence type="ECO:0000256" key="2">
    <source>
        <dbReference type="ARBA" id="ARBA00023002"/>
    </source>
</evidence>